<evidence type="ECO:0000259" key="4">
    <source>
        <dbReference type="PROSITE" id="PS50113"/>
    </source>
</evidence>
<keyword evidence="8" id="KW-1185">Reference proteome</keyword>
<dbReference type="RefSeq" id="WP_377122611.1">
    <property type="nucleotide sequence ID" value="NZ_JBHRSD010000011.1"/>
</dbReference>
<dbReference type="Gene3D" id="3.30.450.20">
    <property type="entry name" value="PAS domain"/>
    <property type="match status" value="1"/>
</dbReference>
<dbReference type="SUPFAM" id="SSF52172">
    <property type="entry name" value="CheY-like"/>
    <property type="match status" value="1"/>
</dbReference>
<dbReference type="Pfam" id="PF00072">
    <property type="entry name" value="Response_reg"/>
    <property type="match status" value="1"/>
</dbReference>
<dbReference type="InterPro" id="IPR000700">
    <property type="entry name" value="PAS-assoc_C"/>
</dbReference>
<dbReference type="PANTHER" id="PTHR44757:SF4">
    <property type="entry name" value="DIGUANYLATE CYCLASE DGCE-RELATED"/>
    <property type="match status" value="1"/>
</dbReference>
<dbReference type="PROSITE" id="PS50887">
    <property type="entry name" value="GGDEF"/>
    <property type="match status" value="1"/>
</dbReference>
<dbReference type="CDD" id="cd01948">
    <property type="entry name" value="EAL"/>
    <property type="match status" value="1"/>
</dbReference>
<dbReference type="PROSITE" id="PS50110">
    <property type="entry name" value="RESPONSE_REGULATORY"/>
    <property type="match status" value="1"/>
</dbReference>
<dbReference type="CDD" id="cd01949">
    <property type="entry name" value="GGDEF"/>
    <property type="match status" value="1"/>
</dbReference>
<feature type="domain" description="PAS" evidence="3">
    <location>
        <begin position="145"/>
        <end position="218"/>
    </location>
</feature>
<dbReference type="Proteomes" id="UP001595453">
    <property type="component" value="Unassembled WGS sequence"/>
</dbReference>
<keyword evidence="1" id="KW-0597">Phosphoprotein</keyword>
<dbReference type="Gene3D" id="3.20.20.450">
    <property type="entry name" value="EAL domain"/>
    <property type="match status" value="1"/>
</dbReference>
<gene>
    <name evidence="7" type="ORF">ACFOEE_07195</name>
</gene>
<evidence type="ECO:0000259" key="2">
    <source>
        <dbReference type="PROSITE" id="PS50110"/>
    </source>
</evidence>
<dbReference type="SUPFAM" id="SSF55785">
    <property type="entry name" value="PYP-like sensor domain (PAS domain)"/>
    <property type="match status" value="1"/>
</dbReference>
<dbReference type="Pfam" id="PF00990">
    <property type="entry name" value="GGDEF"/>
    <property type="match status" value="1"/>
</dbReference>
<dbReference type="InterPro" id="IPR001789">
    <property type="entry name" value="Sig_transdc_resp-reg_receiver"/>
</dbReference>
<dbReference type="InterPro" id="IPR000014">
    <property type="entry name" value="PAS"/>
</dbReference>
<accession>A0ABV7CI65</accession>
<dbReference type="InterPro" id="IPR035965">
    <property type="entry name" value="PAS-like_dom_sf"/>
</dbReference>
<dbReference type="InterPro" id="IPR011006">
    <property type="entry name" value="CheY-like_superfamily"/>
</dbReference>
<dbReference type="NCBIfam" id="TIGR00229">
    <property type="entry name" value="sensory_box"/>
    <property type="match status" value="1"/>
</dbReference>
<dbReference type="SMART" id="SM00448">
    <property type="entry name" value="REC"/>
    <property type="match status" value="1"/>
</dbReference>
<dbReference type="PROSITE" id="PS50112">
    <property type="entry name" value="PAS"/>
    <property type="match status" value="1"/>
</dbReference>
<dbReference type="SMART" id="SM00086">
    <property type="entry name" value="PAC"/>
    <property type="match status" value="1"/>
</dbReference>
<dbReference type="InterPro" id="IPR035919">
    <property type="entry name" value="EAL_sf"/>
</dbReference>
<feature type="domain" description="EAL" evidence="5">
    <location>
        <begin position="449"/>
        <end position="699"/>
    </location>
</feature>
<reference evidence="8" key="1">
    <citation type="journal article" date="2019" name="Int. J. Syst. Evol. Microbiol.">
        <title>The Global Catalogue of Microorganisms (GCM) 10K type strain sequencing project: providing services to taxonomists for standard genome sequencing and annotation.</title>
        <authorList>
            <consortium name="The Broad Institute Genomics Platform"/>
            <consortium name="The Broad Institute Genome Sequencing Center for Infectious Disease"/>
            <person name="Wu L."/>
            <person name="Ma J."/>
        </authorList>
    </citation>
    <scope>NUCLEOTIDE SEQUENCE [LARGE SCALE GENOMIC DNA]</scope>
    <source>
        <strain evidence="8">KCTC 42730</strain>
    </source>
</reference>
<dbReference type="CDD" id="cd00130">
    <property type="entry name" value="PAS"/>
    <property type="match status" value="1"/>
</dbReference>
<dbReference type="Pfam" id="PF00989">
    <property type="entry name" value="PAS"/>
    <property type="match status" value="1"/>
</dbReference>
<dbReference type="InterPro" id="IPR013767">
    <property type="entry name" value="PAS_fold"/>
</dbReference>
<evidence type="ECO:0000313" key="7">
    <source>
        <dbReference type="EMBL" id="MFC3032298.1"/>
    </source>
</evidence>
<dbReference type="Gene3D" id="3.30.70.270">
    <property type="match status" value="1"/>
</dbReference>
<name>A0ABV7CI65_9GAMM</name>
<dbReference type="PROSITE" id="PS50883">
    <property type="entry name" value="EAL"/>
    <property type="match status" value="1"/>
</dbReference>
<dbReference type="NCBIfam" id="TIGR00254">
    <property type="entry name" value="GGDEF"/>
    <property type="match status" value="1"/>
</dbReference>
<dbReference type="InterPro" id="IPR043128">
    <property type="entry name" value="Rev_trsase/Diguanyl_cyclase"/>
</dbReference>
<dbReference type="PROSITE" id="PS50113">
    <property type="entry name" value="PAC"/>
    <property type="match status" value="1"/>
</dbReference>
<sequence length="699" mass="78031">MWVTEYGKKPSILIIDDELSSVMIAEKAVSELGTVYTTTEPQNAFELARQLQPDVILLDIEMGAYNGLQLCQDLKLDPVTAGSAVIFITSHRDPNIEYFSLRFGGVDFINKPIDMKICQLRVRNQLAILLYQRRLEKTTEALHQEKEALHVTLNSIGDAVIASDANGIVTFMNPIAERMTGWAQRDAIGQHIEQVMELRDATTQKPSLNPLMLALKEQRIVGMALNCQLHSLDGQIYRVEDSAAPIRNTNQEVIGAIIVFHDISEAVAMSVKMTHLANNDQLTGLPNRVLLHDRLEFAIKRSLNADKYTALLLIDIDHFKYLNDTLGHYLGDILIKQVAKRLESHIDPSATLARVGGDEFVLVLGDVNSVSFVAGVASNLVASFNEPFLLEQHEYQISVSIGVSMNPLDAYEEEAMMRHADVAMYRAKKQGRNRVCFFSEELEHDLIKRHKVEKILRDSLEQNSLEVHYQPQVDLNTGKIIGLEALVRLKAEEQGWISPLDFIPLAEDLVLINQLGGQVLRKACKFAKRLVEMNAPIKMSVNISAVQFASPNFVSDIADCLEECSLPSRYLELEVTESALMHDFEETQVILTELSQMGISIAIDDFGTGYSSLSYLKAFPVDVLKIDQSFVKDMMQDSQSLDIVKTIIFLANSLSLTLVGEGVETSDQADTLQQLGCLIVQGYLIAKPEPEQTILTRLC</sequence>
<dbReference type="Gene3D" id="3.40.50.2300">
    <property type="match status" value="1"/>
</dbReference>
<dbReference type="InterPro" id="IPR001633">
    <property type="entry name" value="EAL_dom"/>
</dbReference>
<evidence type="ECO:0000259" key="3">
    <source>
        <dbReference type="PROSITE" id="PS50112"/>
    </source>
</evidence>
<dbReference type="Pfam" id="PF00563">
    <property type="entry name" value="EAL"/>
    <property type="match status" value="1"/>
</dbReference>
<organism evidence="7 8">
    <name type="scientific">Pseudoalteromonas fenneropenaei</name>
    <dbReference type="NCBI Taxonomy" id="1737459"/>
    <lineage>
        <taxon>Bacteria</taxon>
        <taxon>Pseudomonadati</taxon>
        <taxon>Pseudomonadota</taxon>
        <taxon>Gammaproteobacteria</taxon>
        <taxon>Alteromonadales</taxon>
        <taxon>Pseudoalteromonadaceae</taxon>
        <taxon>Pseudoalteromonas</taxon>
    </lineage>
</organism>
<dbReference type="PANTHER" id="PTHR44757">
    <property type="entry name" value="DIGUANYLATE CYCLASE DGCP"/>
    <property type="match status" value="1"/>
</dbReference>
<evidence type="ECO:0000259" key="5">
    <source>
        <dbReference type="PROSITE" id="PS50883"/>
    </source>
</evidence>
<feature type="domain" description="Response regulatory" evidence="2">
    <location>
        <begin position="11"/>
        <end position="126"/>
    </location>
</feature>
<dbReference type="SMART" id="SM00091">
    <property type="entry name" value="PAS"/>
    <property type="match status" value="1"/>
</dbReference>
<feature type="domain" description="GGDEF" evidence="6">
    <location>
        <begin position="307"/>
        <end position="440"/>
    </location>
</feature>
<dbReference type="SMART" id="SM00267">
    <property type="entry name" value="GGDEF"/>
    <property type="match status" value="1"/>
</dbReference>
<protein>
    <submittedName>
        <fullName evidence="7">EAL domain-containing protein</fullName>
    </submittedName>
</protein>
<dbReference type="SUPFAM" id="SSF141868">
    <property type="entry name" value="EAL domain-like"/>
    <property type="match status" value="1"/>
</dbReference>
<evidence type="ECO:0000256" key="1">
    <source>
        <dbReference type="PROSITE-ProRule" id="PRU00169"/>
    </source>
</evidence>
<feature type="domain" description="PAC" evidence="4">
    <location>
        <begin position="223"/>
        <end position="275"/>
    </location>
</feature>
<dbReference type="InterPro" id="IPR029787">
    <property type="entry name" value="Nucleotide_cyclase"/>
</dbReference>
<evidence type="ECO:0000313" key="8">
    <source>
        <dbReference type="Proteomes" id="UP001595453"/>
    </source>
</evidence>
<dbReference type="EMBL" id="JBHRSD010000011">
    <property type="protein sequence ID" value="MFC3032298.1"/>
    <property type="molecule type" value="Genomic_DNA"/>
</dbReference>
<dbReference type="InterPro" id="IPR052155">
    <property type="entry name" value="Biofilm_reg_signaling"/>
</dbReference>
<comment type="caution">
    <text evidence="7">The sequence shown here is derived from an EMBL/GenBank/DDBJ whole genome shotgun (WGS) entry which is preliminary data.</text>
</comment>
<evidence type="ECO:0000259" key="6">
    <source>
        <dbReference type="PROSITE" id="PS50887"/>
    </source>
</evidence>
<dbReference type="SUPFAM" id="SSF55073">
    <property type="entry name" value="Nucleotide cyclase"/>
    <property type="match status" value="1"/>
</dbReference>
<dbReference type="InterPro" id="IPR000160">
    <property type="entry name" value="GGDEF_dom"/>
</dbReference>
<feature type="modified residue" description="4-aspartylphosphate" evidence="1">
    <location>
        <position position="59"/>
    </location>
</feature>
<dbReference type="InterPro" id="IPR001610">
    <property type="entry name" value="PAC"/>
</dbReference>
<dbReference type="SMART" id="SM00052">
    <property type="entry name" value="EAL"/>
    <property type="match status" value="1"/>
</dbReference>
<proteinExistence type="predicted"/>